<name>A0AAN8NDK9_9PEZI</name>
<protein>
    <submittedName>
        <fullName evidence="2">Uncharacterized protein</fullName>
    </submittedName>
</protein>
<accession>A0AAN8NDK9</accession>
<dbReference type="AlphaFoldDB" id="A0AAN8NDK9"/>
<feature type="signal peptide" evidence="1">
    <location>
        <begin position="1"/>
        <end position="23"/>
    </location>
</feature>
<feature type="chain" id="PRO_5042833818" evidence="1">
    <location>
        <begin position="24"/>
        <end position="123"/>
    </location>
</feature>
<evidence type="ECO:0000313" key="3">
    <source>
        <dbReference type="Proteomes" id="UP001307849"/>
    </source>
</evidence>
<evidence type="ECO:0000313" key="2">
    <source>
        <dbReference type="EMBL" id="KAK6519999.1"/>
    </source>
</evidence>
<evidence type="ECO:0000256" key="1">
    <source>
        <dbReference type="SAM" id="SignalP"/>
    </source>
</evidence>
<comment type="caution">
    <text evidence="2">The sequence shown here is derived from an EMBL/GenBank/DDBJ whole genome shotgun (WGS) entry which is preliminary data.</text>
</comment>
<reference evidence="2 3" key="1">
    <citation type="submission" date="2019-10" db="EMBL/GenBank/DDBJ databases">
        <authorList>
            <person name="Palmer J.M."/>
        </authorList>
    </citation>
    <scope>NUCLEOTIDE SEQUENCE [LARGE SCALE GENOMIC DNA]</scope>
    <source>
        <strain evidence="2 3">TWF506</strain>
    </source>
</reference>
<proteinExistence type="predicted"/>
<dbReference type="Proteomes" id="UP001307849">
    <property type="component" value="Unassembled WGS sequence"/>
</dbReference>
<sequence length="123" mass="13667">MKTSLFTTIVVVVSSLLVTPALGLPVTNDLKGLEHKRRQEGGGLPDIWGCSSQVEGLLAMERWEGAAEKIFQEQKEYLAERRANLSHCAEFWEGSLEECVILGKESSGTLPEVYINHICQLLH</sequence>
<organism evidence="2 3">
    <name type="scientific">Arthrobotrys conoides</name>
    <dbReference type="NCBI Taxonomy" id="74498"/>
    <lineage>
        <taxon>Eukaryota</taxon>
        <taxon>Fungi</taxon>
        <taxon>Dikarya</taxon>
        <taxon>Ascomycota</taxon>
        <taxon>Pezizomycotina</taxon>
        <taxon>Orbiliomycetes</taxon>
        <taxon>Orbiliales</taxon>
        <taxon>Orbiliaceae</taxon>
        <taxon>Arthrobotrys</taxon>
    </lineage>
</organism>
<keyword evidence="3" id="KW-1185">Reference proteome</keyword>
<keyword evidence="1" id="KW-0732">Signal</keyword>
<gene>
    <name evidence="2" type="ORF">TWF506_000292</name>
</gene>
<dbReference type="EMBL" id="JAVHJM010000001">
    <property type="protein sequence ID" value="KAK6519999.1"/>
    <property type="molecule type" value="Genomic_DNA"/>
</dbReference>